<evidence type="ECO:0000313" key="3">
    <source>
        <dbReference type="WBParaSite" id="SCUD_0002037101-mRNA-1"/>
    </source>
</evidence>
<dbReference type="AlphaFoldDB" id="A0A183KZ71"/>
<keyword evidence="2" id="KW-1185">Reference proteome</keyword>
<accession>A0A183KZ71</accession>
<protein>
    <submittedName>
        <fullName evidence="3">Type II toxin-antitoxin system VapC family toxin</fullName>
    </submittedName>
</protein>
<proteinExistence type="predicted"/>
<reference evidence="3" key="1">
    <citation type="submission" date="2016-06" db="UniProtKB">
        <authorList>
            <consortium name="WormBaseParasite"/>
        </authorList>
    </citation>
    <scope>IDENTIFICATION</scope>
</reference>
<dbReference type="Proteomes" id="UP000279833">
    <property type="component" value="Unassembled WGS sequence"/>
</dbReference>
<evidence type="ECO:0000313" key="2">
    <source>
        <dbReference type="Proteomes" id="UP000279833"/>
    </source>
</evidence>
<reference evidence="1 2" key="2">
    <citation type="submission" date="2018-11" db="EMBL/GenBank/DDBJ databases">
        <authorList>
            <consortium name="Pathogen Informatics"/>
        </authorList>
    </citation>
    <scope>NUCLEOTIDE SEQUENCE [LARGE SCALE GENOMIC DNA]</scope>
    <source>
        <strain evidence="1">Dakar</strain>
        <strain evidence="2">Dakar, Senegal</strain>
    </source>
</reference>
<sequence length="41" mass="4724">MDENLENFSNADFDARLFVSYIVGTNKVSNVLCTIDNRIRE</sequence>
<evidence type="ECO:0000313" key="1">
    <source>
        <dbReference type="EMBL" id="VDP71979.1"/>
    </source>
</evidence>
<dbReference type="WBParaSite" id="SCUD_0002037101-mRNA-1">
    <property type="protein sequence ID" value="SCUD_0002037101-mRNA-1"/>
    <property type="gene ID" value="SCUD_0002037101"/>
</dbReference>
<gene>
    <name evidence="1" type="ORF">SCUD_LOCUS20368</name>
</gene>
<dbReference type="STRING" id="6186.A0A183KZ71"/>
<name>A0A183KZ71_9TREM</name>
<organism evidence="3">
    <name type="scientific">Schistosoma curassoni</name>
    <dbReference type="NCBI Taxonomy" id="6186"/>
    <lineage>
        <taxon>Eukaryota</taxon>
        <taxon>Metazoa</taxon>
        <taxon>Spiralia</taxon>
        <taxon>Lophotrochozoa</taxon>
        <taxon>Platyhelminthes</taxon>
        <taxon>Trematoda</taxon>
        <taxon>Digenea</taxon>
        <taxon>Strigeidida</taxon>
        <taxon>Schistosomatoidea</taxon>
        <taxon>Schistosomatidae</taxon>
        <taxon>Schistosoma</taxon>
    </lineage>
</organism>
<dbReference type="EMBL" id="UZAK01044149">
    <property type="protein sequence ID" value="VDP71979.1"/>
    <property type="molecule type" value="Genomic_DNA"/>
</dbReference>